<dbReference type="Gene3D" id="1.50.10.20">
    <property type="match status" value="1"/>
</dbReference>
<dbReference type="CDD" id="cd00688">
    <property type="entry name" value="ISOPREN_C2_like"/>
    <property type="match status" value="1"/>
</dbReference>
<reference evidence="2" key="1">
    <citation type="submission" date="2022-09" db="EMBL/GenBank/DDBJ databases">
        <title>Tahibacter sp. nov., isolated from a fresh water.</title>
        <authorList>
            <person name="Baek J.H."/>
            <person name="Lee J.K."/>
            <person name="Kim J.M."/>
            <person name="Jeon C.O."/>
        </authorList>
    </citation>
    <scope>NUCLEOTIDE SEQUENCE</scope>
    <source>
        <strain evidence="2">W38</strain>
    </source>
</reference>
<dbReference type="InterPro" id="IPR011047">
    <property type="entry name" value="Quinoprotein_ADH-like_sf"/>
</dbReference>
<keyword evidence="3" id="KW-1185">Reference proteome</keyword>
<gene>
    <name evidence="2" type="ORF">N4264_12625</name>
</gene>
<dbReference type="PANTHER" id="PTHR40274">
    <property type="entry name" value="VIRGINIAMYCIN B LYASE"/>
    <property type="match status" value="1"/>
</dbReference>
<proteinExistence type="predicted"/>
<keyword evidence="1" id="KW-0732">Signal</keyword>
<evidence type="ECO:0000313" key="3">
    <source>
        <dbReference type="Proteomes" id="UP001064632"/>
    </source>
</evidence>
<evidence type="ECO:0000313" key="2">
    <source>
        <dbReference type="EMBL" id="UXI70439.1"/>
    </source>
</evidence>
<dbReference type="Gene3D" id="2.120.10.30">
    <property type="entry name" value="TolB, C-terminal domain"/>
    <property type="match status" value="3"/>
</dbReference>
<dbReference type="InterPro" id="IPR008930">
    <property type="entry name" value="Terpenoid_cyclase/PrenylTrfase"/>
</dbReference>
<dbReference type="SUPFAM" id="SSF48239">
    <property type="entry name" value="Terpenoid cyclases/Protein prenyltransferases"/>
    <property type="match status" value="1"/>
</dbReference>
<sequence length="3232" mass="341706">MFSRLIQVLVVVCLFVTGVAQAQTVPSEIAAGRQWLLSQVRDDGRVIGEDTALATVRQTRTEVLDTLVRLDAGHSALLNGVSRETPDSAVEHLARQIIALARAGVNAPDKVTALKALQNGDGGFGGAQRYRSEALDTSFALIALRAANDTNGPEVARAVTFLAGGDEAGKSTLDPGPKARPYMAAYTLLALQSYAQQFPIGEAVTAARTRLLGMQDQGLYGQTLLDAVGIIALEFSSTSGTGLDALRDAIKAAQRPNGSWGDDPYLTALALRALWQSTIVTPPTKAEISASVRDADTLAPIAGAQLRLGDSAELQALSAADGRVVLANVPPGSYTPVIRKTGYTEATSTALTLTAGQRLDLGVVSLHRLPTTAVLRGQVTDVRDGSPLSGAEVAISGAVTATVFTGPDGRYEWSGATAGSIQIRVSRDGFRAAQGTGELVVGEVLLFSPALYAGDLTPPDSATLTGQVVSASDAAPIASALIQVGSKQAHSDATGRFSLTELPAGAFQAAVSANGYVTGQVEGSLAIGVNDAGLIRLQPATAGNTSTLSGRVTDAANGTALAGATVEITGASLRTTSGADGSYSLTSITSVPFTAAIAAPGYATQTLSAGQNGHGSFRADVGLVRLAGGNVVLESVVSSAPEYDPYGEVAVLGTVRNNGGTETGLIFNAVVYDAQGKIVRDVPAVRANAQTTLADTILAIPANGTRAITILWGNYADLPGDYSVLFRGLDPSGRVALEGTTTYRVRGLKRLGGGITADPPLLQAGLGQAVNLSAVVSNLGNVAIGAGEAELAIKLVNADNKPPYPGQPEALPNLGGTVTRPMFATRDNEGNLYTFNYNTSEIVRVTPTGATSVVVRLTVTSKSGAWKGYLRALRFHPDGALRVAWSEGWINTVSLTAPLANVDERTSVTAVTAYGVDAAGNEYFAGTYNGRYRVVKRSGGTYSALADGGNLELRNLAFGPGDNLYASTKNGDVMRIDRTTGLREPFASGFTSPSGILFEADGTLYVAESTTGKIKKRTPAGQVSDFASGLDNPQELRQGRDGAIYVLNAGDGSIRRVDASGAVSMFNQGMVNQPTSVRFDRDGNLLSIAKTVLRRRQPDGSTQTLVTGLTAGNDVLALPDGSLIIADGSRLLSWRDGTQQVLLQNAAMTFKALSIDDAGSVLVMADSSGRNGIYRYTSGSLSPVVEAVGAPIDSDVTPQGDMLVLDNTALWQVSRTRSEIRRVADVTSPTGLAVGPDGAVYVHEYTSTRRVQRIDAQTGAKTTVATNLAGLRYDFDVDATGRIWFVRNTDRALVHYSPATAATVKIADAATTNDYRLSLDADGAPYTLTGTELYRFAGGVGVRVGTASFLGTDHAGKIHWLTDGQLYTLSGSAAVVAHTFATAPDKFIGVNGTEVLASFDSQVRYDFTTLGATTLQHRVQSAKTVKSMATLGEAVLFVDDGTRLMRWQSATGVEIAAASGGLHEVRRVGNEIWVSHTSTLVRLNANGTFTTAFSTPDLVLNEYVLFDQSADGTLAMVNPNTQEQILYRNGTRVASYAPYVSARNFLQRPDGKWWLVTGKSMIEVDERGFESRILNRILINDVAQTPDGNTFAVKNGNVLYRVNAAGDLTAVAYAMDTWPANPSFDRLVTNGVDTYVLSTENALQLYQRQGDYLRPHSSGVAEVNDVAVHADGRVFVADKKAQSVGVLENGGYRAIVTGVGEPQAVALSASDQLVVPTFGRLVISDLGGRKTPHIWASTENTGAVVTPDGIVQVPDHTNNRIRQFKLKAPAPSIAPGTVVHTARRALPALGLSENRNVALGNWMPPVGGDYEVIVTAVDSSVGGRLVTGVHVGPHANSNMNAEPSQVTPESAQVTVKTHVEGADFSSITRIDPSQIELATPQTIYPNGLGIDANGGIWYLVVNPMTRELYYVTDTGAPRHFGSDFQPVYGDLPIDVQQRAYASKNAASAGRSDIWRYTATGTAEKFVTIDGAIASMTIDEADRLYVLTPGKIWRVSPDRTVEEYASYPQPNVPWGITRDGEGNVYVQLKDDIILLITPQREVSVVLAEAKFEYERVNIAGSCGQGLFFTPATYARLGQAGEEYTLAQLLPSGQIGPVLNGAVVSDDLTDIDFVAYNRFSGYLYLLSEARGVKIYKMPAACGAIDVDLHIVFEPEHVVQAPLPTPAQTITRPDGAKEIVWSLREVDKLGTSVQFQTSLSSLRRGEDRAVAREAFLEFHNSFVPGSVRIPVAVPQVHVVDLVQLSITTDNTRYPQHTPVQIDVLAESRDSVAKEGHLLVAIVDASGDRVETLVDRDQRFLPGESLHLNPPFNTGTTRIGSYAVLARVTNRAGEVTAESSTPFEIIAGGDGTAHVTATVSTDRLSYAPRQSVLITANLHNDSANVGWRNLKVIETVTGPSGAEFWHGEQALANLEPETDARLTFTLPLGAAAPGEYSIRQEVRAEDGTLLSSPSTTFTVEAGSGNQSVTGTLRAEPATVSRGTPVQLTANVTHRGNTALASVPLRLRLVDPEAANASVAEWTTTRDLAVGGSAEWAESWSTATVAPKTYLAVLSVESNGDSVVLAQQSVRVQAVSLAGTLTATPQTVARGEPLTLAARVTNSGNVGATAVPLQLRVIDAQTGTSLRDWRYTSDIAAGASVSKSEVLATQTLPLGSYTAQWIVTIDGAEQSLGEAAFTVSGAQVSGTLAVSPSEVDAGTPVALNGIVRNTGNVPATALPVRLEVRRADTQAVLTSWNDTSDVAAQGTLVFDRQFSTVAIAAGQYEAVLMASLEGNWQTLATTRFTVRASQASVEMTMAVERDARVLVLAACAPGAASDCEATKKKFIEDWLTERGVTHRVVLDPQQFVAEMRCGRYNVYWLSGGSFKLANADAQELREVIYRGDGLVIDGAHDNRNNQLDEVGGFAFRGKLSEQNQDVQGMGTLFPNVRVNTFGRGLRLSPTTAQAESIFWSSKTPAIISNTYGQGHALTYAFDLYEVLLRNGSEPASAQLFDSGLIYAAPTVVAPDYAGGGLVPVTTTVTNQGDALDLRLLTQVTTPATVEKALPEPTASTNRSATWDFNLPVDATRTFDVEVRVPLAATSSSVRSDLSQRNGSTLAALSNRVHNLPLRDVAVQTQQLISELNAAALHGGDAAARRRAVTAIEAARNLDQQGNASGAIVKWMDAAGEIARIRGVVTSRWRLAVARLLEVSQHRGCSAKVVEWSPLSIEQQVAQAAQHLLRTDAHSLCVTAGSAGGL</sequence>
<dbReference type="InterPro" id="IPR013783">
    <property type="entry name" value="Ig-like_fold"/>
</dbReference>
<feature type="chain" id="PRO_5045228944" evidence="1">
    <location>
        <begin position="23"/>
        <end position="3232"/>
    </location>
</feature>
<dbReference type="SUPFAM" id="SSF49464">
    <property type="entry name" value="Carboxypeptidase regulatory domain-like"/>
    <property type="match status" value="2"/>
</dbReference>
<dbReference type="Pfam" id="PF13620">
    <property type="entry name" value="CarboxypepD_reg"/>
    <property type="match status" value="4"/>
</dbReference>
<dbReference type="Gene3D" id="2.60.40.1120">
    <property type="entry name" value="Carboxypeptidase-like, regulatory domain"/>
    <property type="match status" value="4"/>
</dbReference>
<dbReference type="Gene3D" id="2.60.40.10">
    <property type="entry name" value="Immunoglobulins"/>
    <property type="match status" value="1"/>
</dbReference>
<dbReference type="InterPro" id="IPR008969">
    <property type="entry name" value="CarboxyPept-like_regulatory"/>
</dbReference>
<dbReference type="SUPFAM" id="SSF49452">
    <property type="entry name" value="Starch-binding domain-like"/>
    <property type="match status" value="2"/>
</dbReference>
<name>A0ABY6BKK9_9GAMM</name>
<dbReference type="EMBL" id="CP104694">
    <property type="protein sequence ID" value="UXI70439.1"/>
    <property type="molecule type" value="Genomic_DNA"/>
</dbReference>
<dbReference type="RefSeq" id="WP_261697389.1">
    <property type="nucleotide sequence ID" value="NZ_CP104694.1"/>
</dbReference>
<feature type="signal peptide" evidence="1">
    <location>
        <begin position="1"/>
        <end position="22"/>
    </location>
</feature>
<dbReference type="InterPro" id="IPR051344">
    <property type="entry name" value="Vgb"/>
</dbReference>
<protein>
    <submittedName>
        <fullName evidence="2">Carboxypeptidase regulatory-like domain-containing protein</fullName>
    </submittedName>
</protein>
<dbReference type="SUPFAM" id="SSF50998">
    <property type="entry name" value="Quinoprotein alcohol dehydrogenase-like"/>
    <property type="match status" value="1"/>
</dbReference>
<accession>A0ABY6BKK9</accession>
<dbReference type="InterPro" id="IPR015943">
    <property type="entry name" value="WD40/YVTN_repeat-like_dom_sf"/>
</dbReference>
<dbReference type="InterPro" id="IPR013784">
    <property type="entry name" value="Carb-bd-like_fold"/>
</dbReference>
<evidence type="ECO:0000256" key="1">
    <source>
        <dbReference type="SAM" id="SignalP"/>
    </source>
</evidence>
<organism evidence="2 3">
    <name type="scientific">Tahibacter amnicola</name>
    <dbReference type="NCBI Taxonomy" id="2976241"/>
    <lineage>
        <taxon>Bacteria</taxon>
        <taxon>Pseudomonadati</taxon>
        <taxon>Pseudomonadota</taxon>
        <taxon>Gammaproteobacteria</taxon>
        <taxon>Lysobacterales</taxon>
        <taxon>Rhodanobacteraceae</taxon>
        <taxon>Tahibacter</taxon>
    </lineage>
</organism>
<dbReference type="SUPFAM" id="SSF63829">
    <property type="entry name" value="Calcium-dependent phosphotriesterase"/>
    <property type="match status" value="3"/>
</dbReference>
<dbReference type="PANTHER" id="PTHR40274:SF4">
    <property type="entry name" value="BLL1406 PROTEIN"/>
    <property type="match status" value="1"/>
</dbReference>
<dbReference type="InterPro" id="IPR011042">
    <property type="entry name" value="6-blade_b-propeller_TolB-like"/>
</dbReference>
<dbReference type="Gene3D" id="2.130.10.10">
    <property type="entry name" value="YVTN repeat-like/Quinoprotein amine dehydrogenase"/>
    <property type="match status" value="1"/>
</dbReference>
<dbReference type="Proteomes" id="UP001064632">
    <property type="component" value="Chromosome"/>
</dbReference>